<gene>
    <name evidence="3" type="ORF">FA10DRAFT_304801</name>
</gene>
<keyword evidence="1 3" id="KW-0378">Hydrolase</keyword>
<dbReference type="PANTHER" id="PTHR48081:SF3">
    <property type="entry name" value="ALPHA_BETA HYDROLASE FOLD-3 DOMAIN-CONTAINING PROTEIN"/>
    <property type="match status" value="1"/>
</dbReference>
<evidence type="ECO:0000259" key="2">
    <source>
        <dbReference type="Pfam" id="PF07859"/>
    </source>
</evidence>
<organism evidence="3 4">
    <name type="scientific">Acaromyces ingoldii</name>
    <dbReference type="NCBI Taxonomy" id="215250"/>
    <lineage>
        <taxon>Eukaryota</taxon>
        <taxon>Fungi</taxon>
        <taxon>Dikarya</taxon>
        <taxon>Basidiomycota</taxon>
        <taxon>Ustilaginomycotina</taxon>
        <taxon>Exobasidiomycetes</taxon>
        <taxon>Exobasidiales</taxon>
        <taxon>Cryptobasidiaceae</taxon>
        <taxon>Acaromyces</taxon>
    </lineage>
</organism>
<dbReference type="GeneID" id="37047314"/>
<dbReference type="EMBL" id="KZ819643">
    <property type="protein sequence ID" value="PWN86647.1"/>
    <property type="molecule type" value="Genomic_DNA"/>
</dbReference>
<dbReference type="GO" id="GO:0016787">
    <property type="term" value="F:hydrolase activity"/>
    <property type="evidence" value="ECO:0007669"/>
    <property type="project" value="UniProtKB-KW"/>
</dbReference>
<dbReference type="InterPro" id="IPR050300">
    <property type="entry name" value="GDXG_lipolytic_enzyme"/>
</dbReference>
<name>A0A316YAJ0_9BASI</name>
<evidence type="ECO:0000313" key="3">
    <source>
        <dbReference type="EMBL" id="PWN86647.1"/>
    </source>
</evidence>
<dbReference type="Pfam" id="PF07859">
    <property type="entry name" value="Abhydrolase_3"/>
    <property type="match status" value="1"/>
</dbReference>
<dbReference type="OrthoDB" id="19653at2759"/>
<proteinExistence type="predicted"/>
<dbReference type="PANTHER" id="PTHR48081">
    <property type="entry name" value="AB HYDROLASE SUPERFAMILY PROTEIN C4A8.06C"/>
    <property type="match status" value="1"/>
</dbReference>
<dbReference type="STRING" id="215250.A0A316YAJ0"/>
<accession>A0A316YAJ0</accession>
<protein>
    <submittedName>
        <fullName evidence="3">Alpha/beta-hydrolase</fullName>
    </submittedName>
</protein>
<dbReference type="Proteomes" id="UP000245768">
    <property type="component" value="Unassembled WGS sequence"/>
</dbReference>
<dbReference type="Gene3D" id="3.40.50.1820">
    <property type="entry name" value="alpha/beta hydrolase"/>
    <property type="match status" value="1"/>
</dbReference>
<evidence type="ECO:0000313" key="4">
    <source>
        <dbReference type="Proteomes" id="UP000245768"/>
    </source>
</evidence>
<dbReference type="InParanoid" id="A0A316YAJ0"/>
<dbReference type="InterPro" id="IPR013094">
    <property type="entry name" value="AB_hydrolase_3"/>
</dbReference>
<dbReference type="AlphaFoldDB" id="A0A316YAJ0"/>
<sequence length="339" mass="37370">MSHTLPAPWQVHQFASEGDRQLHLDYLPPPQSSSRPFLFWVHGGGFMSLNRRSYAPWYLGLAKKLGWGFVSVDYRLCPGATVLESAHDVLDGWTYATTKLEGIDGRKGVVISSSSGVWQAMHLCASASPRPCALINLYGITDIASFSTPAPSPTSHPFLEPPHVSQVEAALEASMTESPALTGMHFSFRIATDLDTEAWKALGARNGMTLQEWHGLEFDREMVWEPEILRALMIPLAINRGLLPHVAQGGKRLVAFSVDKPSDAKEVIDHHFPPTITLHGTADTYVPHMASEVLQTHLEKAGIRHELILVPDLGHNGDASWDQETAQVEQVRSFISECV</sequence>
<feature type="domain" description="Alpha/beta hydrolase fold-3" evidence="2">
    <location>
        <begin position="38"/>
        <end position="165"/>
    </location>
</feature>
<dbReference type="SUPFAM" id="SSF53474">
    <property type="entry name" value="alpha/beta-Hydrolases"/>
    <property type="match status" value="1"/>
</dbReference>
<dbReference type="InterPro" id="IPR029058">
    <property type="entry name" value="AB_hydrolase_fold"/>
</dbReference>
<evidence type="ECO:0000256" key="1">
    <source>
        <dbReference type="ARBA" id="ARBA00022801"/>
    </source>
</evidence>
<reference evidence="3" key="1">
    <citation type="journal article" date="2018" name="Mol. Biol. Evol.">
        <title>Broad Genomic Sampling Reveals a Smut Pathogenic Ancestry of the Fungal Clade Ustilaginomycotina.</title>
        <authorList>
            <person name="Kijpornyongpan T."/>
            <person name="Mondo S.J."/>
            <person name="Barry K."/>
            <person name="Sandor L."/>
            <person name="Lee J."/>
            <person name="Lipzen A."/>
            <person name="Pangilinan J."/>
            <person name="LaButti K."/>
            <person name="Hainaut M."/>
            <person name="Henrissat B."/>
            <person name="Grigoriev I.V."/>
            <person name="Spatafora J.W."/>
            <person name="Aime M.C."/>
        </authorList>
    </citation>
    <scope>NUCLEOTIDE SEQUENCE [LARGE SCALE GENOMIC DNA]</scope>
    <source>
        <strain evidence="3">MCA 4198</strain>
    </source>
</reference>
<dbReference type="RefSeq" id="XP_025373845.1">
    <property type="nucleotide sequence ID" value="XM_025525398.1"/>
</dbReference>
<keyword evidence="4" id="KW-1185">Reference proteome</keyword>